<feature type="domain" description="GST N-terminal" evidence="1">
    <location>
        <begin position="1"/>
        <end position="78"/>
    </location>
</feature>
<protein>
    <recommendedName>
        <fullName evidence="1">GST N-terminal domain-containing protein</fullName>
    </recommendedName>
</protein>
<evidence type="ECO:0000313" key="3">
    <source>
        <dbReference type="Proteomes" id="UP000626220"/>
    </source>
</evidence>
<dbReference type="EMBL" id="BNCJ01000003">
    <property type="protein sequence ID" value="GHF45272.1"/>
    <property type="molecule type" value="Genomic_DNA"/>
</dbReference>
<dbReference type="Gene3D" id="1.20.1050.10">
    <property type="match status" value="1"/>
</dbReference>
<reference evidence="2" key="2">
    <citation type="submission" date="2020-09" db="EMBL/GenBank/DDBJ databases">
        <authorList>
            <person name="Sun Q."/>
            <person name="Kim S."/>
        </authorList>
    </citation>
    <scope>NUCLEOTIDE SEQUENCE</scope>
    <source>
        <strain evidence="2">KCTC 42650</strain>
    </source>
</reference>
<comment type="caution">
    <text evidence="2">The sequence shown here is derived from an EMBL/GenBank/DDBJ whole genome shotgun (WGS) entry which is preliminary data.</text>
</comment>
<dbReference type="Proteomes" id="UP000626220">
    <property type="component" value="Unassembled WGS sequence"/>
</dbReference>
<dbReference type="Gene3D" id="3.40.30.10">
    <property type="entry name" value="Glutaredoxin"/>
    <property type="match status" value="1"/>
</dbReference>
<reference evidence="2" key="1">
    <citation type="journal article" date="2014" name="Int. J. Syst. Evol. Microbiol.">
        <title>Complete genome sequence of Corynebacterium casei LMG S-19264T (=DSM 44701T), isolated from a smear-ripened cheese.</title>
        <authorList>
            <consortium name="US DOE Joint Genome Institute (JGI-PGF)"/>
            <person name="Walter F."/>
            <person name="Albersmeier A."/>
            <person name="Kalinowski J."/>
            <person name="Ruckert C."/>
        </authorList>
    </citation>
    <scope>NUCLEOTIDE SEQUENCE</scope>
    <source>
        <strain evidence="2">KCTC 42650</strain>
    </source>
</reference>
<dbReference type="CDD" id="cd00570">
    <property type="entry name" value="GST_N_family"/>
    <property type="match status" value="1"/>
</dbReference>
<evidence type="ECO:0000259" key="1">
    <source>
        <dbReference type="PROSITE" id="PS50404"/>
    </source>
</evidence>
<accession>A0A8J3M603</accession>
<dbReference type="PROSITE" id="PS50404">
    <property type="entry name" value="GST_NTER"/>
    <property type="match status" value="1"/>
</dbReference>
<dbReference type="SUPFAM" id="SSF52833">
    <property type="entry name" value="Thioredoxin-like"/>
    <property type="match status" value="1"/>
</dbReference>
<dbReference type="InterPro" id="IPR036249">
    <property type="entry name" value="Thioredoxin-like_sf"/>
</dbReference>
<dbReference type="Pfam" id="PF13417">
    <property type="entry name" value="GST_N_3"/>
    <property type="match status" value="1"/>
</dbReference>
<keyword evidence="3" id="KW-1185">Reference proteome</keyword>
<dbReference type="PANTHER" id="PTHR43968:SF6">
    <property type="entry name" value="GLUTATHIONE S-TRANSFERASE OMEGA"/>
    <property type="match status" value="1"/>
</dbReference>
<proteinExistence type="predicted"/>
<dbReference type="AlphaFoldDB" id="A0A8J3M603"/>
<dbReference type="PANTHER" id="PTHR43968">
    <property type="match status" value="1"/>
</dbReference>
<dbReference type="SUPFAM" id="SSF47616">
    <property type="entry name" value="GST C-terminal domain-like"/>
    <property type="match status" value="1"/>
</dbReference>
<dbReference type="InterPro" id="IPR036282">
    <property type="entry name" value="Glutathione-S-Trfase_C_sf"/>
</dbReference>
<sequence>MLTVYAIPPSLYCAKLRILLRAKGLEWREVPPPGGYGSAEYKCVVPSGNLPALEDDGFLIADGEAIAEYLEERYPEPSIMPPDPRGRARMRERGRFHDTRLEPAVRRLFPHIRRDGRDPAVVNRAVVEIGERLEQFARMVADDLPFGLGDCGWPITLTWIELLGPAMDFSVELPSEVAAYRDRLARVPAVAAELADYRPVVATWLASAS</sequence>
<organism evidence="2 3">
    <name type="scientific">Seohaeicola zhoushanensis</name>
    <dbReference type="NCBI Taxonomy" id="1569283"/>
    <lineage>
        <taxon>Bacteria</taxon>
        <taxon>Pseudomonadati</taxon>
        <taxon>Pseudomonadota</taxon>
        <taxon>Alphaproteobacteria</taxon>
        <taxon>Rhodobacterales</taxon>
        <taxon>Roseobacteraceae</taxon>
        <taxon>Seohaeicola</taxon>
    </lineage>
</organism>
<evidence type="ECO:0000313" key="2">
    <source>
        <dbReference type="EMBL" id="GHF45272.1"/>
    </source>
</evidence>
<dbReference type="InterPro" id="IPR004045">
    <property type="entry name" value="Glutathione_S-Trfase_N"/>
</dbReference>
<dbReference type="SFLD" id="SFLDS00019">
    <property type="entry name" value="Glutathione_Transferase_(cytos"/>
    <property type="match status" value="1"/>
</dbReference>
<dbReference type="InterPro" id="IPR050983">
    <property type="entry name" value="GST_Omega/HSP26"/>
</dbReference>
<dbReference type="GO" id="GO:0005737">
    <property type="term" value="C:cytoplasm"/>
    <property type="evidence" value="ECO:0007669"/>
    <property type="project" value="TreeGrafter"/>
</dbReference>
<dbReference type="RefSeq" id="WP_189679552.1">
    <property type="nucleotide sequence ID" value="NZ_BNCJ01000003.1"/>
</dbReference>
<name>A0A8J3M603_9RHOB</name>
<dbReference type="InterPro" id="IPR040079">
    <property type="entry name" value="Glutathione_S-Trfase"/>
</dbReference>
<gene>
    <name evidence="2" type="ORF">GCM10017056_16100</name>
</gene>